<dbReference type="EMBL" id="LAZR01020426">
    <property type="protein sequence ID" value="KKL88922.1"/>
    <property type="molecule type" value="Genomic_DNA"/>
</dbReference>
<name>A0A0F9INW0_9ZZZZ</name>
<proteinExistence type="predicted"/>
<evidence type="ECO:0000313" key="1">
    <source>
        <dbReference type="EMBL" id="KKL88922.1"/>
    </source>
</evidence>
<protein>
    <submittedName>
        <fullName evidence="1">Uncharacterized protein</fullName>
    </submittedName>
</protein>
<dbReference type="AlphaFoldDB" id="A0A0F9INW0"/>
<sequence>MTLTVAAERYASVSSRLLAGRACVAYPWAESWTAENRAIQADIMRENLADERAAMGEIDRALAKMA</sequence>
<comment type="caution">
    <text evidence="1">The sequence shown here is derived from an EMBL/GenBank/DDBJ whole genome shotgun (WGS) entry which is preliminary data.</text>
</comment>
<organism evidence="1">
    <name type="scientific">marine sediment metagenome</name>
    <dbReference type="NCBI Taxonomy" id="412755"/>
    <lineage>
        <taxon>unclassified sequences</taxon>
        <taxon>metagenomes</taxon>
        <taxon>ecological metagenomes</taxon>
    </lineage>
</organism>
<gene>
    <name evidence="1" type="ORF">LCGC14_1919850</name>
</gene>
<reference evidence="1" key="1">
    <citation type="journal article" date="2015" name="Nature">
        <title>Complex archaea that bridge the gap between prokaryotes and eukaryotes.</title>
        <authorList>
            <person name="Spang A."/>
            <person name="Saw J.H."/>
            <person name="Jorgensen S.L."/>
            <person name="Zaremba-Niedzwiedzka K."/>
            <person name="Martijn J."/>
            <person name="Lind A.E."/>
            <person name="van Eijk R."/>
            <person name="Schleper C."/>
            <person name="Guy L."/>
            <person name="Ettema T.J."/>
        </authorList>
    </citation>
    <scope>NUCLEOTIDE SEQUENCE</scope>
</reference>
<accession>A0A0F9INW0</accession>